<proteinExistence type="predicted"/>
<protein>
    <submittedName>
        <fullName evidence="1">Uncharacterized protein</fullName>
    </submittedName>
</protein>
<dbReference type="AlphaFoldDB" id="A0A0E3VUE9"/>
<organism evidence="1 2">
    <name type="scientific">Bradyrhizobium diazoefficiens</name>
    <dbReference type="NCBI Taxonomy" id="1355477"/>
    <lineage>
        <taxon>Bacteria</taxon>
        <taxon>Pseudomonadati</taxon>
        <taxon>Pseudomonadota</taxon>
        <taxon>Alphaproteobacteria</taxon>
        <taxon>Hyphomicrobiales</taxon>
        <taxon>Nitrobacteraceae</taxon>
        <taxon>Bradyrhizobium</taxon>
    </lineage>
</organism>
<dbReference type="EMBL" id="AP014685">
    <property type="protein sequence ID" value="BAR57290.1"/>
    <property type="molecule type" value="Genomic_DNA"/>
</dbReference>
<reference evidence="1 2" key="1">
    <citation type="submission" date="2014-11" db="EMBL/GenBank/DDBJ databases">
        <title>Symbiosis island explosion on the genome of extra-slow-growing strains of soybean bradyrhizobia with massive insertion sequences.</title>
        <authorList>
            <person name="Iida T."/>
            <person name="Minamisawa K."/>
        </authorList>
    </citation>
    <scope>NUCLEOTIDE SEQUENCE [LARGE SCALE GENOMIC DNA]</scope>
    <source>
        <strain evidence="1 2">NK6</strain>
    </source>
</reference>
<accession>A0A0E3VUE9</accession>
<gene>
    <name evidence="1" type="ORF">NK6_4121</name>
</gene>
<name>A0A0E3VUE9_9BRAD</name>
<evidence type="ECO:0000313" key="2">
    <source>
        <dbReference type="Proteomes" id="UP000063308"/>
    </source>
</evidence>
<evidence type="ECO:0000313" key="1">
    <source>
        <dbReference type="EMBL" id="BAR57290.1"/>
    </source>
</evidence>
<sequence length="85" mass="9746">MNGKGFLDQVDWFTDKFGGKQQTDDEIIDRFALNGAENRIAMLHQIEGEELEDISTPNEIRKAARRMKLVRQMNETHSALLKAGR</sequence>
<dbReference type="RefSeq" id="WP_060909747.1">
    <property type="nucleotide sequence ID" value="NZ_JAFCKD010000284.1"/>
</dbReference>
<dbReference type="Proteomes" id="UP000063308">
    <property type="component" value="Chromosome"/>
</dbReference>